<keyword evidence="3 5" id="KW-1133">Transmembrane helix</keyword>
<reference evidence="7 8" key="1">
    <citation type="journal article" date="2021" name="Elife">
        <title>Chloroplast acquisition without the gene transfer in kleptoplastic sea slugs, Plakobranchus ocellatus.</title>
        <authorList>
            <person name="Maeda T."/>
            <person name="Takahashi S."/>
            <person name="Yoshida T."/>
            <person name="Shimamura S."/>
            <person name="Takaki Y."/>
            <person name="Nagai Y."/>
            <person name="Toyoda A."/>
            <person name="Suzuki Y."/>
            <person name="Arimoto A."/>
            <person name="Ishii H."/>
            <person name="Satoh N."/>
            <person name="Nishiyama T."/>
            <person name="Hasebe M."/>
            <person name="Maruyama T."/>
            <person name="Minagawa J."/>
            <person name="Obokata J."/>
            <person name="Shigenobu S."/>
        </authorList>
    </citation>
    <scope>NUCLEOTIDE SEQUENCE [LARGE SCALE GENOMIC DNA]</scope>
</reference>
<feature type="transmembrane region" description="Helical" evidence="5">
    <location>
        <begin position="6"/>
        <end position="23"/>
    </location>
</feature>
<evidence type="ECO:0000256" key="5">
    <source>
        <dbReference type="SAM" id="Phobius"/>
    </source>
</evidence>
<dbReference type="Gene3D" id="1.10.3430.10">
    <property type="entry name" value="Ammonium transporter AmtB like domains"/>
    <property type="match status" value="1"/>
</dbReference>
<name>A0AAV4I901_9GAST</name>
<dbReference type="GO" id="GO:0008519">
    <property type="term" value="F:ammonium channel activity"/>
    <property type="evidence" value="ECO:0007669"/>
    <property type="project" value="InterPro"/>
</dbReference>
<evidence type="ECO:0000313" key="7">
    <source>
        <dbReference type="EMBL" id="GFS06395.1"/>
    </source>
</evidence>
<evidence type="ECO:0000256" key="4">
    <source>
        <dbReference type="ARBA" id="ARBA00023136"/>
    </source>
</evidence>
<evidence type="ECO:0000256" key="2">
    <source>
        <dbReference type="ARBA" id="ARBA00022692"/>
    </source>
</evidence>
<dbReference type="PANTHER" id="PTHR11730">
    <property type="entry name" value="AMMONIUM TRANSPORTER"/>
    <property type="match status" value="1"/>
</dbReference>
<feature type="transmembrane region" description="Helical" evidence="5">
    <location>
        <begin position="125"/>
        <end position="153"/>
    </location>
</feature>
<dbReference type="InterPro" id="IPR029020">
    <property type="entry name" value="Ammonium/urea_transptr"/>
</dbReference>
<dbReference type="EMBL" id="BMAT01002420">
    <property type="protein sequence ID" value="GFS06395.1"/>
    <property type="molecule type" value="Genomic_DNA"/>
</dbReference>
<accession>A0AAV4I901</accession>
<dbReference type="Proteomes" id="UP000762676">
    <property type="component" value="Unassembled WGS sequence"/>
</dbReference>
<comment type="caution">
    <text evidence="7">The sequence shown here is derived from an EMBL/GenBank/DDBJ whole genome shotgun (WGS) entry which is preliminary data.</text>
</comment>
<evidence type="ECO:0000256" key="3">
    <source>
        <dbReference type="ARBA" id="ARBA00022989"/>
    </source>
</evidence>
<feature type="domain" description="Ammonium transporter AmtB-like" evidence="6">
    <location>
        <begin position="2"/>
        <end position="176"/>
    </location>
</feature>
<feature type="transmembrane region" description="Helical" evidence="5">
    <location>
        <begin position="86"/>
        <end position="105"/>
    </location>
</feature>
<feature type="transmembrane region" description="Helical" evidence="5">
    <location>
        <begin position="53"/>
        <end position="74"/>
    </location>
</feature>
<proteinExistence type="predicted"/>
<dbReference type="AlphaFoldDB" id="A0AAV4I901"/>
<keyword evidence="4 5" id="KW-0472">Membrane</keyword>
<gene>
    <name evidence="7" type="ORF">ElyMa_001222300</name>
</gene>
<comment type="subcellular location">
    <subcellularLocation>
        <location evidence="1">Membrane</location>
        <topology evidence="1">Multi-pass membrane protein</topology>
    </subcellularLocation>
</comment>
<sequence>AAATTLMSASAAGAVGFVGSYIINKKKFYIPWIINSVLGGLVSITATCAVTGIWESLVIGSVGAVLVLLSDAALRRLHIDDPVSATSVHGVAGIWGLISAGFFTHKDTVTEYFSDRHGLVKGGGFYLLGVQTLACVVITAWSAITSAIILVLINLTVGLRVSMEEEILGSDMVEHNIQ</sequence>
<dbReference type="InterPro" id="IPR024041">
    <property type="entry name" value="NH4_transpt_AmtB-like_dom"/>
</dbReference>
<dbReference type="GO" id="GO:0005886">
    <property type="term" value="C:plasma membrane"/>
    <property type="evidence" value="ECO:0007669"/>
    <property type="project" value="TreeGrafter"/>
</dbReference>
<feature type="non-terminal residue" evidence="7">
    <location>
        <position position="1"/>
    </location>
</feature>
<dbReference type="PANTHER" id="PTHR11730:SF58">
    <property type="entry name" value="AMMONIUM TRANSPORTER"/>
    <property type="match status" value="1"/>
</dbReference>
<keyword evidence="8" id="KW-1185">Reference proteome</keyword>
<dbReference type="Pfam" id="PF00909">
    <property type="entry name" value="Ammonium_transp"/>
    <property type="match status" value="1"/>
</dbReference>
<dbReference type="GO" id="GO:0097272">
    <property type="term" value="P:ammonium homeostasis"/>
    <property type="evidence" value="ECO:0007669"/>
    <property type="project" value="TreeGrafter"/>
</dbReference>
<protein>
    <submittedName>
        <fullName evidence="7">Ammonium transporter</fullName>
    </submittedName>
</protein>
<feature type="transmembrane region" description="Helical" evidence="5">
    <location>
        <begin position="28"/>
        <end position="47"/>
    </location>
</feature>
<organism evidence="7 8">
    <name type="scientific">Elysia marginata</name>
    <dbReference type="NCBI Taxonomy" id="1093978"/>
    <lineage>
        <taxon>Eukaryota</taxon>
        <taxon>Metazoa</taxon>
        <taxon>Spiralia</taxon>
        <taxon>Lophotrochozoa</taxon>
        <taxon>Mollusca</taxon>
        <taxon>Gastropoda</taxon>
        <taxon>Heterobranchia</taxon>
        <taxon>Euthyneura</taxon>
        <taxon>Panpulmonata</taxon>
        <taxon>Sacoglossa</taxon>
        <taxon>Placobranchoidea</taxon>
        <taxon>Plakobranchidae</taxon>
        <taxon>Elysia</taxon>
    </lineage>
</organism>
<keyword evidence="2 5" id="KW-0812">Transmembrane</keyword>
<dbReference type="SUPFAM" id="SSF111352">
    <property type="entry name" value="Ammonium transporter"/>
    <property type="match status" value="1"/>
</dbReference>
<evidence type="ECO:0000313" key="8">
    <source>
        <dbReference type="Proteomes" id="UP000762676"/>
    </source>
</evidence>
<evidence type="ECO:0000256" key="1">
    <source>
        <dbReference type="ARBA" id="ARBA00004141"/>
    </source>
</evidence>
<evidence type="ECO:0000259" key="6">
    <source>
        <dbReference type="Pfam" id="PF00909"/>
    </source>
</evidence>